<dbReference type="Gene3D" id="3.20.19.10">
    <property type="entry name" value="Aconitase, domain 4"/>
    <property type="match status" value="1"/>
</dbReference>
<dbReference type="RefSeq" id="WP_182297428.1">
    <property type="nucleotide sequence ID" value="NZ_CP059851.1"/>
</dbReference>
<accession>A0A7G5IJR3</accession>
<evidence type="ECO:0000313" key="12">
    <source>
        <dbReference type="EMBL" id="QMW23605.1"/>
    </source>
</evidence>
<comment type="function">
    <text evidence="2 10">Catalyzes the isomerization between 2-isopropylmalate and 3-isopropylmalate, via the formation of 2-isopropylmaleate.</text>
</comment>
<evidence type="ECO:0000256" key="1">
    <source>
        <dbReference type="ARBA" id="ARBA00000491"/>
    </source>
</evidence>
<evidence type="ECO:0000256" key="3">
    <source>
        <dbReference type="ARBA" id="ARBA00004729"/>
    </source>
</evidence>
<dbReference type="NCBIfam" id="NF002458">
    <property type="entry name" value="PRK01641.1"/>
    <property type="match status" value="1"/>
</dbReference>
<keyword evidence="7 10" id="KW-0028">Amino-acid biosynthesis</keyword>
<dbReference type="InterPro" id="IPR004431">
    <property type="entry name" value="3-IsopropMal_deHydase_ssu"/>
</dbReference>
<reference evidence="12 13" key="1">
    <citation type="submission" date="2020-07" db="EMBL/GenBank/DDBJ databases">
        <title>Complete genome sequence for Sandaracinobacter sp. M6.</title>
        <authorList>
            <person name="Tang Y."/>
            <person name="Liu Q."/>
            <person name="Guo Z."/>
            <person name="Lei P."/>
            <person name="Huang B."/>
        </authorList>
    </citation>
    <scope>NUCLEOTIDE SEQUENCE [LARGE SCALE GENOMIC DNA]</scope>
    <source>
        <strain evidence="12 13">M6</strain>
    </source>
</reference>
<protein>
    <recommendedName>
        <fullName evidence="10">3-isopropylmalate dehydratase small subunit</fullName>
        <ecNumber evidence="10">4.2.1.33</ecNumber>
    </recommendedName>
    <alternativeName>
        <fullName evidence="10">Alpha-IPM isomerase</fullName>
        <shortName evidence="10">IPMI</shortName>
    </alternativeName>
    <alternativeName>
        <fullName evidence="10">Isopropylmalate isomerase</fullName>
    </alternativeName>
</protein>
<evidence type="ECO:0000256" key="5">
    <source>
        <dbReference type="ARBA" id="ARBA00011271"/>
    </source>
</evidence>
<evidence type="ECO:0000313" key="13">
    <source>
        <dbReference type="Proteomes" id="UP000515292"/>
    </source>
</evidence>
<dbReference type="GO" id="GO:0009098">
    <property type="term" value="P:L-leucine biosynthetic process"/>
    <property type="evidence" value="ECO:0007669"/>
    <property type="project" value="UniProtKB-UniRule"/>
</dbReference>
<organism evidence="12 13">
    <name type="scientific">Sandaracinobacteroides saxicola</name>
    <dbReference type="NCBI Taxonomy" id="2759707"/>
    <lineage>
        <taxon>Bacteria</taxon>
        <taxon>Pseudomonadati</taxon>
        <taxon>Pseudomonadota</taxon>
        <taxon>Alphaproteobacteria</taxon>
        <taxon>Sphingomonadales</taxon>
        <taxon>Sphingosinicellaceae</taxon>
        <taxon>Sandaracinobacteroides</taxon>
    </lineage>
</organism>
<dbReference type="InterPro" id="IPR000573">
    <property type="entry name" value="AconitaseA/IPMdHydase_ssu_swvl"/>
</dbReference>
<comment type="similarity">
    <text evidence="4 10">Belongs to the LeuD family. LeuD type 1 subfamily.</text>
</comment>
<dbReference type="EC" id="4.2.1.33" evidence="10"/>
<dbReference type="InterPro" id="IPR015928">
    <property type="entry name" value="Aconitase/3IPM_dehydase_swvl"/>
</dbReference>
<dbReference type="Proteomes" id="UP000515292">
    <property type="component" value="Chromosome"/>
</dbReference>
<evidence type="ECO:0000256" key="4">
    <source>
        <dbReference type="ARBA" id="ARBA00009845"/>
    </source>
</evidence>
<comment type="subunit">
    <text evidence="5 10">Heterodimer of LeuC and LeuD.</text>
</comment>
<dbReference type="PANTHER" id="PTHR43345:SF5">
    <property type="entry name" value="3-ISOPROPYLMALATE DEHYDRATASE SMALL SUBUNIT"/>
    <property type="match status" value="1"/>
</dbReference>
<keyword evidence="13" id="KW-1185">Reference proteome</keyword>
<dbReference type="Pfam" id="PF00694">
    <property type="entry name" value="Aconitase_C"/>
    <property type="match status" value="1"/>
</dbReference>
<evidence type="ECO:0000256" key="9">
    <source>
        <dbReference type="ARBA" id="ARBA00023304"/>
    </source>
</evidence>
<feature type="domain" description="Aconitase A/isopropylmalate dehydratase small subunit swivel" evidence="11">
    <location>
        <begin position="7"/>
        <end position="127"/>
    </location>
</feature>
<evidence type="ECO:0000256" key="7">
    <source>
        <dbReference type="ARBA" id="ARBA00022605"/>
    </source>
</evidence>
<dbReference type="SUPFAM" id="SSF52016">
    <property type="entry name" value="LeuD/IlvD-like"/>
    <property type="match status" value="1"/>
</dbReference>
<keyword evidence="9 10" id="KW-0100">Branched-chain amino acid biosynthesis</keyword>
<dbReference type="InterPro" id="IPR050075">
    <property type="entry name" value="LeuD"/>
</dbReference>
<dbReference type="GO" id="GO:0003861">
    <property type="term" value="F:3-isopropylmalate dehydratase activity"/>
    <property type="evidence" value="ECO:0007669"/>
    <property type="project" value="UniProtKB-UniRule"/>
</dbReference>
<dbReference type="EMBL" id="CP059851">
    <property type="protein sequence ID" value="QMW23605.1"/>
    <property type="molecule type" value="Genomic_DNA"/>
</dbReference>
<evidence type="ECO:0000256" key="8">
    <source>
        <dbReference type="ARBA" id="ARBA00023239"/>
    </source>
</evidence>
<dbReference type="AlphaFoldDB" id="A0A7G5IJR3"/>
<proteinExistence type="inferred from homology"/>
<name>A0A7G5IJR3_9SPHN</name>
<comment type="catalytic activity">
    <reaction evidence="1 10">
        <text>(2R,3S)-3-isopropylmalate = (2S)-2-isopropylmalate</text>
        <dbReference type="Rhea" id="RHEA:32287"/>
        <dbReference type="ChEBI" id="CHEBI:1178"/>
        <dbReference type="ChEBI" id="CHEBI:35121"/>
        <dbReference type="EC" id="4.2.1.33"/>
    </reaction>
</comment>
<sequence length="200" mass="21603">MPVAEPLVRLTAVAAPLLRDNIDTDIIIPSREMKTVGKTGLADGLFAGWRYQAPGSREPDPDFVLNQPAYRHARVLLTGANVGCGSSREHAAWALAEWGFRAVVAPSFNPIFLGNVVRNGIAPVKLPMEVVATLAGTVTLDLEAMTLTGPDGAVHRFALDAEARAMLLEGLDAIDLTLKLRPAIEAWREADRGQRPWVYG</sequence>
<evidence type="ECO:0000259" key="11">
    <source>
        <dbReference type="Pfam" id="PF00694"/>
    </source>
</evidence>
<dbReference type="UniPathway" id="UPA00048">
    <property type="reaction ID" value="UER00071"/>
</dbReference>
<dbReference type="HAMAP" id="MF_01031">
    <property type="entry name" value="LeuD_type1"/>
    <property type="match status" value="1"/>
</dbReference>
<keyword evidence="6 10" id="KW-0432">Leucine biosynthesis</keyword>
<evidence type="ECO:0000256" key="10">
    <source>
        <dbReference type="HAMAP-Rule" id="MF_01031"/>
    </source>
</evidence>
<dbReference type="PANTHER" id="PTHR43345">
    <property type="entry name" value="3-ISOPROPYLMALATE DEHYDRATASE SMALL SUBUNIT 2-RELATED-RELATED"/>
    <property type="match status" value="1"/>
</dbReference>
<comment type="pathway">
    <text evidence="3 10">Amino-acid biosynthesis; L-leucine biosynthesis; L-leucine from 3-methyl-2-oxobutanoate: step 2/4.</text>
</comment>
<dbReference type="GO" id="GO:0009316">
    <property type="term" value="C:3-isopropylmalate dehydratase complex"/>
    <property type="evidence" value="ECO:0007669"/>
    <property type="project" value="InterPro"/>
</dbReference>
<evidence type="ECO:0000256" key="6">
    <source>
        <dbReference type="ARBA" id="ARBA00022430"/>
    </source>
</evidence>
<dbReference type="KEGG" id="sand:H3309_03670"/>
<dbReference type="CDD" id="cd01577">
    <property type="entry name" value="IPMI_Swivel"/>
    <property type="match status" value="1"/>
</dbReference>
<gene>
    <name evidence="10 12" type="primary">leuD</name>
    <name evidence="12" type="ORF">H3309_03670</name>
</gene>
<keyword evidence="8 10" id="KW-0456">Lyase</keyword>
<dbReference type="InterPro" id="IPR033940">
    <property type="entry name" value="IPMI_Swivel"/>
</dbReference>
<dbReference type="NCBIfam" id="TIGR00171">
    <property type="entry name" value="leuD"/>
    <property type="match status" value="1"/>
</dbReference>
<evidence type="ECO:0000256" key="2">
    <source>
        <dbReference type="ARBA" id="ARBA00002695"/>
    </source>
</evidence>